<evidence type="ECO:0000256" key="3">
    <source>
        <dbReference type="ARBA" id="ARBA00023015"/>
    </source>
</evidence>
<evidence type="ECO:0000256" key="7">
    <source>
        <dbReference type="SAM" id="MobiDB-lite"/>
    </source>
</evidence>
<name>A0AAD9EC95_9PEZI</name>
<evidence type="ECO:0000256" key="2">
    <source>
        <dbReference type="ARBA" id="ARBA00022833"/>
    </source>
</evidence>
<gene>
    <name evidence="9" type="ORF">CCHR01_14451</name>
</gene>
<dbReference type="GO" id="GO:0008270">
    <property type="term" value="F:zinc ion binding"/>
    <property type="evidence" value="ECO:0007669"/>
    <property type="project" value="InterPro"/>
</dbReference>
<feature type="region of interest" description="Disordered" evidence="7">
    <location>
        <begin position="431"/>
        <end position="456"/>
    </location>
</feature>
<dbReference type="InterPro" id="IPR001138">
    <property type="entry name" value="Zn2Cys6_DnaBD"/>
</dbReference>
<dbReference type="PANTHER" id="PTHR31944:SF131">
    <property type="entry name" value="HEME-RESPONSIVE ZINC FINGER TRANSCRIPTION FACTOR HAP1"/>
    <property type="match status" value="1"/>
</dbReference>
<dbReference type="AlphaFoldDB" id="A0AAD9EC95"/>
<dbReference type="InterPro" id="IPR051430">
    <property type="entry name" value="Fungal_TF_Env_Response"/>
</dbReference>
<dbReference type="PANTHER" id="PTHR31944">
    <property type="entry name" value="HEME-RESPONSIVE ZINC FINGER TRANSCRIPTION FACTOR HAP1"/>
    <property type="match status" value="1"/>
</dbReference>
<keyword evidence="10" id="KW-1185">Reference proteome</keyword>
<protein>
    <submittedName>
        <fullName evidence="9">C6 transcription factor</fullName>
    </submittedName>
</protein>
<evidence type="ECO:0000313" key="9">
    <source>
        <dbReference type="EMBL" id="KAK1842913.1"/>
    </source>
</evidence>
<reference evidence="9" key="1">
    <citation type="submission" date="2023-01" db="EMBL/GenBank/DDBJ databases">
        <title>Colletotrichum chrysophilum M932 genome sequence.</title>
        <authorList>
            <person name="Baroncelli R."/>
        </authorList>
    </citation>
    <scope>NUCLEOTIDE SEQUENCE</scope>
    <source>
        <strain evidence="9">M932</strain>
    </source>
</reference>
<keyword evidence="5" id="KW-0804">Transcription</keyword>
<dbReference type="SMART" id="SM00906">
    <property type="entry name" value="Fungal_trans"/>
    <property type="match status" value="1"/>
</dbReference>
<evidence type="ECO:0000256" key="6">
    <source>
        <dbReference type="ARBA" id="ARBA00023242"/>
    </source>
</evidence>
<dbReference type="GO" id="GO:0006351">
    <property type="term" value="P:DNA-templated transcription"/>
    <property type="evidence" value="ECO:0007669"/>
    <property type="project" value="InterPro"/>
</dbReference>
<dbReference type="CDD" id="cd00067">
    <property type="entry name" value="GAL4"/>
    <property type="match status" value="1"/>
</dbReference>
<dbReference type="InterPro" id="IPR007219">
    <property type="entry name" value="XnlR_reg_dom"/>
</dbReference>
<dbReference type="EMBL" id="JAQOWY010000387">
    <property type="protein sequence ID" value="KAK1842913.1"/>
    <property type="molecule type" value="Genomic_DNA"/>
</dbReference>
<feature type="compositionally biased region" description="Low complexity" evidence="7">
    <location>
        <begin position="59"/>
        <end position="69"/>
    </location>
</feature>
<feature type="compositionally biased region" description="Polar residues" evidence="7">
    <location>
        <begin position="80"/>
        <end position="129"/>
    </location>
</feature>
<dbReference type="SUPFAM" id="SSF57701">
    <property type="entry name" value="Zn2/Cys6 DNA-binding domain"/>
    <property type="match status" value="1"/>
</dbReference>
<evidence type="ECO:0000313" key="10">
    <source>
        <dbReference type="Proteomes" id="UP001243330"/>
    </source>
</evidence>
<evidence type="ECO:0000259" key="8">
    <source>
        <dbReference type="PROSITE" id="PS50048"/>
    </source>
</evidence>
<dbReference type="Pfam" id="PF00172">
    <property type="entry name" value="Zn_clus"/>
    <property type="match status" value="1"/>
</dbReference>
<keyword evidence="1" id="KW-0479">Metal-binding</keyword>
<feature type="domain" description="Zn(2)-C6 fungal-type" evidence="8">
    <location>
        <begin position="20"/>
        <end position="52"/>
    </location>
</feature>
<organism evidence="9 10">
    <name type="scientific">Colletotrichum chrysophilum</name>
    <dbReference type="NCBI Taxonomy" id="1836956"/>
    <lineage>
        <taxon>Eukaryota</taxon>
        <taxon>Fungi</taxon>
        <taxon>Dikarya</taxon>
        <taxon>Ascomycota</taxon>
        <taxon>Pezizomycotina</taxon>
        <taxon>Sordariomycetes</taxon>
        <taxon>Hypocreomycetidae</taxon>
        <taxon>Glomerellales</taxon>
        <taxon>Glomerellaceae</taxon>
        <taxon>Colletotrichum</taxon>
        <taxon>Colletotrichum gloeosporioides species complex</taxon>
    </lineage>
</organism>
<dbReference type="SMART" id="SM00066">
    <property type="entry name" value="GAL4"/>
    <property type="match status" value="1"/>
</dbReference>
<dbReference type="PROSITE" id="PS50048">
    <property type="entry name" value="ZN2_CY6_FUNGAL_2"/>
    <property type="match status" value="1"/>
</dbReference>
<dbReference type="GO" id="GO:0000978">
    <property type="term" value="F:RNA polymerase II cis-regulatory region sequence-specific DNA binding"/>
    <property type="evidence" value="ECO:0007669"/>
    <property type="project" value="TreeGrafter"/>
</dbReference>
<dbReference type="InterPro" id="IPR036864">
    <property type="entry name" value="Zn2-C6_fun-type_DNA-bd_sf"/>
</dbReference>
<feature type="region of interest" description="Disordered" evidence="7">
    <location>
        <begin position="1"/>
        <end position="20"/>
    </location>
</feature>
<dbReference type="Gene3D" id="4.10.240.10">
    <property type="entry name" value="Zn(2)-C6 fungal-type DNA-binding domain"/>
    <property type="match status" value="1"/>
</dbReference>
<accession>A0AAD9EC95</accession>
<proteinExistence type="predicted"/>
<comment type="caution">
    <text evidence="9">The sequence shown here is derived from an EMBL/GenBank/DDBJ whole genome shotgun (WGS) entry which is preliminary data.</text>
</comment>
<dbReference type="GO" id="GO:0005634">
    <property type="term" value="C:nucleus"/>
    <property type="evidence" value="ECO:0007669"/>
    <property type="project" value="TreeGrafter"/>
</dbReference>
<evidence type="ECO:0000256" key="4">
    <source>
        <dbReference type="ARBA" id="ARBA00023125"/>
    </source>
</evidence>
<sequence>MQGPTPDGQARRRSRRPATSCTLCHKRKIRCNRARPCSNCLRSKTGASGCAYENDAPNQSQVPPSVSSSDKTQHAPDQAAQPQSQYLTPSSSGISRQTSTGFPSMSGSLAANSWTQPSKPASASGQSCHGTEALRLQLRMQQLESQLSDQSQSIPRRSPVTLSSQLGGTFHIHSTRDTILGQDQPLIANGLSFKTRLLGQSHWAIRDIFSTLGQYEGTPDTNWAGIGRCKSLARYVKARRTPAWPPPPNSKLPSKEVADTLLDNYLRTTESIYRILHLPTFRRQYEALWVNDTVPDPGFLVQLKLVLAIGAVTYDDEFSLRTSAILWVYEAQVWLAEPNFKVRLNIQFLQTNLLLLFAQERVGVAGDSTWVLSGTILRKAMHMGLHRDPNHLPGRSAYEAEMRRRLWNTVLEVDLQASLSSGGAPLISMSDFDTAPPGNFDEEQLEADGPTPRPPSTFTQVSVAIALRQTFPQRLAVVNFLNGLRVSPGTYEDTLRIDTELREAFKGLSRILRTAFSSSSSQAQNAKSEVQLVDFHMQRYLISLHAPYFGPAHGTAYTYSQKAVVESSLRIWRAACPPPAIASNGLQLNPGVGETESDLPRLASCSSGFYQTATFHAALLIALDLRSQLQEEEEYSLLGPTPLRPDLMSVMEEARMWCLRVIEAGETNVKGYLLMNLVAAQIRSMMGLMKKDEVAGELIKAVKGVEEKCLPILERMAEEVGMDAAGAETIDDILGQLPEPMELWQGMEDWVFNDDMKSGDFVF</sequence>
<dbReference type="CDD" id="cd12148">
    <property type="entry name" value="fungal_TF_MHR"/>
    <property type="match status" value="1"/>
</dbReference>
<dbReference type="Proteomes" id="UP001243330">
    <property type="component" value="Unassembled WGS sequence"/>
</dbReference>
<evidence type="ECO:0000256" key="5">
    <source>
        <dbReference type="ARBA" id="ARBA00023163"/>
    </source>
</evidence>
<dbReference type="Pfam" id="PF04082">
    <property type="entry name" value="Fungal_trans"/>
    <property type="match status" value="1"/>
</dbReference>
<evidence type="ECO:0000256" key="1">
    <source>
        <dbReference type="ARBA" id="ARBA00022723"/>
    </source>
</evidence>
<keyword evidence="2" id="KW-0862">Zinc</keyword>
<keyword evidence="6" id="KW-0539">Nucleus</keyword>
<dbReference type="GO" id="GO:0001228">
    <property type="term" value="F:DNA-binding transcription activator activity, RNA polymerase II-specific"/>
    <property type="evidence" value="ECO:0007669"/>
    <property type="project" value="TreeGrafter"/>
</dbReference>
<keyword evidence="3" id="KW-0805">Transcription regulation</keyword>
<feature type="region of interest" description="Disordered" evidence="7">
    <location>
        <begin position="52"/>
        <end position="129"/>
    </location>
</feature>
<keyword evidence="4" id="KW-0238">DNA-binding</keyword>